<keyword evidence="1" id="KW-0614">Plasmid</keyword>
<proteinExistence type="predicted"/>
<dbReference type="EMBL" id="AP014861">
    <property type="protein sequence ID" value="BAX56999.1"/>
    <property type="molecule type" value="Genomic_DNA"/>
</dbReference>
<accession>A0A1Y1BF85</accession>
<reference evidence="1" key="1">
    <citation type="journal article" date="2017" name="Infect. Genet. Evol.">
        <title>Plasmid dynamics in Vibrio parahaemolyticus strains related to shrimp Acute Hepatopancreatic Necrosis Syndrome (AHPNS).</title>
        <authorList>
            <person name="Theethakaew C."/>
            <person name="Nakamura S."/>
            <person name="Motooka D."/>
            <person name="Matsuda S."/>
            <person name="Kodama T."/>
            <person name="Chonsin K."/>
            <person name="Suthienkul O."/>
            <person name="Iida T."/>
        </authorList>
    </citation>
    <scope>NUCLEOTIDE SEQUENCE</scope>
    <source>
        <strain evidence="1">VPE61</strain>
        <plasmid evidence="1">pVPE61b</plasmid>
    </source>
</reference>
<protein>
    <submittedName>
        <fullName evidence="1">Uncharacterized protein</fullName>
    </submittedName>
</protein>
<dbReference type="AlphaFoldDB" id="A0A1Y1BF85"/>
<sequence length="170" mass="19956">MIKDSHSKRNICPKDEGGRVKTTPRKLMHSLLLNTPKTLYGTWFMGAVNYLDRQSLFNYIGNTIRKHGLKVYSNPNYRARLLLLKREVFSHENELRVLFVQSEIQSTRSLLQVQIEPNMVFDEVSFDPRLDLFERKEREDVVRKLGFLGSINNNDLYQRVLLQISIDKLS</sequence>
<geneLocation type="plasmid" evidence="1">
    <name>pVPE61b</name>
</geneLocation>
<organism evidence="1">
    <name type="scientific">Vibrio parahaemolyticus</name>
    <dbReference type="NCBI Taxonomy" id="670"/>
    <lineage>
        <taxon>Bacteria</taxon>
        <taxon>Pseudomonadati</taxon>
        <taxon>Pseudomonadota</taxon>
        <taxon>Gammaproteobacteria</taxon>
        <taxon>Vibrionales</taxon>
        <taxon>Vibrionaceae</taxon>
        <taxon>Vibrio</taxon>
    </lineage>
</organism>
<name>A0A1Y1BF85_VIBPH</name>
<evidence type="ECO:0000313" key="1">
    <source>
        <dbReference type="EMBL" id="BAX56999.1"/>
    </source>
</evidence>